<dbReference type="OrthoDB" id="3175224at2"/>
<gene>
    <name evidence="6" type="ORF">SAMN02910314_00260</name>
</gene>
<dbReference type="PANTHER" id="PTHR42859">
    <property type="entry name" value="OXIDOREDUCTASE"/>
    <property type="match status" value="1"/>
</dbReference>
<keyword evidence="4" id="KW-0411">Iron-sulfur</keyword>
<reference evidence="7" key="1">
    <citation type="submission" date="2016-10" db="EMBL/GenBank/DDBJ databases">
        <authorList>
            <person name="Varghese N."/>
        </authorList>
    </citation>
    <scope>NUCLEOTIDE SEQUENCE [LARGE SCALE GENOMIC DNA]</scope>
    <source>
        <strain evidence="7">DSM 21843</strain>
    </source>
</reference>
<feature type="domain" description="4Fe-4S ferredoxin-type" evidence="5">
    <location>
        <begin position="3"/>
        <end position="33"/>
    </location>
</feature>
<dbReference type="InterPro" id="IPR017896">
    <property type="entry name" value="4Fe4S_Fe-S-bd"/>
</dbReference>
<dbReference type="Gene3D" id="3.30.70.20">
    <property type="match status" value="2"/>
</dbReference>
<keyword evidence="7" id="KW-1185">Reference proteome</keyword>
<evidence type="ECO:0000259" key="5">
    <source>
        <dbReference type="PROSITE" id="PS51379"/>
    </source>
</evidence>
<feature type="domain" description="4Fe-4S ferredoxin-type" evidence="5">
    <location>
        <begin position="75"/>
        <end position="104"/>
    </location>
</feature>
<accession>A0A172RVY8</accession>
<evidence type="ECO:0000313" key="7">
    <source>
        <dbReference type="Proteomes" id="UP000182975"/>
    </source>
</evidence>
<evidence type="ECO:0000313" key="6">
    <source>
        <dbReference type="EMBL" id="SEO43962.1"/>
    </source>
</evidence>
<evidence type="ECO:0000256" key="1">
    <source>
        <dbReference type="ARBA" id="ARBA00022485"/>
    </source>
</evidence>
<dbReference type="Pfam" id="PF13247">
    <property type="entry name" value="Fer4_11"/>
    <property type="match status" value="1"/>
</dbReference>
<dbReference type="InterPro" id="IPR017900">
    <property type="entry name" value="4Fe4S_Fe_S_CS"/>
</dbReference>
<dbReference type="PANTHER" id="PTHR42859:SF16">
    <property type="entry name" value="FORMATE HYDROGENLYASE SUBUNIT 2-RELATED"/>
    <property type="match status" value="1"/>
</dbReference>
<keyword evidence="2" id="KW-0479">Metal-binding</keyword>
<dbReference type="KEGG" id="ddt:AAY81_00320"/>
<dbReference type="AlphaFoldDB" id="A0A172RVY8"/>
<dbReference type="GO" id="GO:0046872">
    <property type="term" value="F:metal ion binding"/>
    <property type="evidence" value="ECO:0007669"/>
    <property type="project" value="UniProtKB-KW"/>
</dbReference>
<dbReference type="PROSITE" id="PS51379">
    <property type="entry name" value="4FE4S_FER_2"/>
    <property type="match status" value="2"/>
</dbReference>
<protein>
    <submittedName>
        <fullName evidence="6">Electron transport protein HydN</fullName>
    </submittedName>
</protein>
<dbReference type="RefSeq" id="WP_066659958.1">
    <property type="nucleotide sequence ID" value="NZ_CP011402.1"/>
</dbReference>
<dbReference type="CDD" id="cd10554">
    <property type="entry name" value="HycB_like"/>
    <property type="match status" value="1"/>
</dbReference>
<keyword evidence="1" id="KW-0004">4Fe-4S</keyword>
<dbReference type="PROSITE" id="PS00198">
    <property type="entry name" value="4FE4S_FER_1"/>
    <property type="match status" value="1"/>
</dbReference>
<dbReference type="STRING" id="79604.AAY81_00320"/>
<dbReference type="GO" id="GO:0051539">
    <property type="term" value="F:4 iron, 4 sulfur cluster binding"/>
    <property type="evidence" value="ECO:0007669"/>
    <property type="project" value="UniProtKB-KW"/>
</dbReference>
<dbReference type="InterPro" id="IPR050294">
    <property type="entry name" value="RnfB_subfamily"/>
</dbReference>
<dbReference type="Proteomes" id="UP000182975">
    <property type="component" value="Unassembled WGS sequence"/>
</dbReference>
<evidence type="ECO:0000256" key="2">
    <source>
        <dbReference type="ARBA" id="ARBA00022723"/>
    </source>
</evidence>
<evidence type="ECO:0000256" key="4">
    <source>
        <dbReference type="ARBA" id="ARBA00023014"/>
    </source>
</evidence>
<sequence length="177" mass="18767">MGSKFVVSDPRKCVGCKACMTACLVKHFQPGDVPISRLNVVHADVDTTAPVVCRHCEDAPCAAACPTGALYRDGNRVAVDIALCIGCRGCVMACPFGAVDVAEIFRPYTVNDVELSARTTPVVVKCDRCVDRPDGPACISACTSGALSLVDQRDIDANVRDKRLNAAEASQTFAARF</sequence>
<proteinExistence type="predicted"/>
<name>A0A172RVY8_9ACTN</name>
<dbReference type="Pfam" id="PF12800">
    <property type="entry name" value="Fer4_4"/>
    <property type="match status" value="1"/>
</dbReference>
<dbReference type="SUPFAM" id="SSF54862">
    <property type="entry name" value="4Fe-4S ferredoxins"/>
    <property type="match status" value="1"/>
</dbReference>
<dbReference type="EMBL" id="FOEC01000001">
    <property type="protein sequence ID" value="SEO43962.1"/>
    <property type="molecule type" value="Genomic_DNA"/>
</dbReference>
<keyword evidence="3" id="KW-0408">Iron</keyword>
<organism evidence="6 7">
    <name type="scientific">Denitrobacterium detoxificans</name>
    <dbReference type="NCBI Taxonomy" id="79604"/>
    <lineage>
        <taxon>Bacteria</taxon>
        <taxon>Bacillati</taxon>
        <taxon>Actinomycetota</taxon>
        <taxon>Coriobacteriia</taxon>
        <taxon>Eggerthellales</taxon>
        <taxon>Eggerthellaceae</taxon>
        <taxon>Denitrobacterium</taxon>
    </lineage>
</organism>
<evidence type="ECO:0000256" key="3">
    <source>
        <dbReference type="ARBA" id="ARBA00023004"/>
    </source>
</evidence>